<dbReference type="AlphaFoldDB" id="A0AAD2FRV5"/>
<accession>A0AAD2FRV5</accession>
<gene>
    <name evidence="1" type="ORF">CYCCA115_LOCUS12930</name>
</gene>
<name>A0AAD2FRV5_9STRA</name>
<protein>
    <submittedName>
        <fullName evidence="1">Uncharacterized protein</fullName>
    </submittedName>
</protein>
<evidence type="ECO:0000313" key="2">
    <source>
        <dbReference type="Proteomes" id="UP001295423"/>
    </source>
</evidence>
<sequence>MKVDWKTSEARKIVLNDLGSGFLALNPKDISAREAWGTLYEYMDEFEGIEFNQFSRNLSSYRKKMASDSKFVWNNTCAQDIVLKDLETGRLPAYQREMSSEEAWRSLYSTRKEFKNVPFWHFEERLRELRSKKQMQLRSDFEHICLLKDMSRIARKIGKEGMKPNPGTILADILTEYPGLAEWDGDAKHLYQCQ</sequence>
<dbReference type="EMBL" id="CAKOGP040001781">
    <property type="protein sequence ID" value="CAJ1951150.1"/>
    <property type="molecule type" value="Genomic_DNA"/>
</dbReference>
<evidence type="ECO:0000313" key="1">
    <source>
        <dbReference type="EMBL" id="CAJ1951150.1"/>
    </source>
</evidence>
<reference evidence="1" key="1">
    <citation type="submission" date="2023-08" db="EMBL/GenBank/DDBJ databases">
        <authorList>
            <person name="Audoor S."/>
            <person name="Bilcke G."/>
        </authorList>
    </citation>
    <scope>NUCLEOTIDE SEQUENCE</scope>
</reference>
<comment type="caution">
    <text evidence="1">The sequence shown here is derived from an EMBL/GenBank/DDBJ whole genome shotgun (WGS) entry which is preliminary data.</text>
</comment>
<organism evidence="1 2">
    <name type="scientific">Cylindrotheca closterium</name>
    <dbReference type="NCBI Taxonomy" id="2856"/>
    <lineage>
        <taxon>Eukaryota</taxon>
        <taxon>Sar</taxon>
        <taxon>Stramenopiles</taxon>
        <taxon>Ochrophyta</taxon>
        <taxon>Bacillariophyta</taxon>
        <taxon>Bacillariophyceae</taxon>
        <taxon>Bacillariophycidae</taxon>
        <taxon>Bacillariales</taxon>
        <taxon>Bacillariaceae</taxon>
        <taxon>Cylindrotheca</taxon>
    </lineage>
</organism>
<dbReference type="Proteomes" id="UP001295423">
    <property type="component" value="Unassembled WGS sequence"/>
</dbReference>
<keyword evidence="2" id="KW-1185">Reference proteome</keyword>
<proteinExistence type="predicted"/>